<sequence>MAVTALADGALLPLASLPIACRQEPDSGIRGVTPARVSLVADGLETTANLYGIYEVTGLPLLPVLVPDKVKFVLMPKNRKDRDEYHNNLNLAPVREPNALHLFTAGVKHKFDPNVPIAH</sequence>
<gene>
    <name evidence="1" type="ORF">Agabi119p4_5827</name>
</gene>
<evidence type="ECO:0000313" key="2">
    <source>
        <dbReference type="Proteomes" id="UP000629468"/>
    </source>
</evidence>
<dbReference type="EMBL" id="JABXXO010000007">
    <property type="protein sequence ID" value="KAF7773660.1"/>
    <property type="molecule type" value="Genomic_DNA"/>
</dbReference>
<dbReference type="Proteomes" id="UP000629468">
    <property type="component" value="Unassembled WGS sequence"/>
</dbReference>
<organism evidence="1 2">
    <name type="scientific">Agaricus bisporus var. burnettii</name>
    <dbReference type="NCBI Taxonomy" id="192524"/>
    <lineage>
        <taxon>Eukaryota</taxon>
        <taxon>Fungi</taxon>
        <taxon>Dikarya</taxon>
        <taxon>Basidiomycota</taxon>
        <taxon>Agaricomycotina</taxon>
        <taxon>Agaricomycetes</taxon>
        <taxon>Agaricomycetidae</taxon>
        <taxon>Agaricales</taxon>
        <taxon>Agaricineae</taxon>
        <taxon>Agaricaceae</taxon>
        <taxon>Agaricus</taxon>
    </lineage>
</organism>
<reference evidence="1 2" key="1">
    <citation type="journal article" name="Sci. Rep.">
        <title>Telomere-to-telomere assembled and centromere annotated genomes of the two main subspecies of the button mushroom Agaricus bisporus reveal especially polymorphic chromosome ends.</title>
        <authorList>
            <person name="Sonnenberg A.S.M."/>
            <person name="Sedaghat-Telgerd N."/>
            <person name="Lavrijssen B."/>
            <person name="Ohm R.A."/>
            <person name="Hendrickx P.M."/>
            <person name="Scholtmeijer K."/>
            <person name="Baars J.J.P."/>
            <person name="van Peer A."/>
        </authorList>
    </citation>
    <scope>NUCLEOTIDE SEQUENCE [LARGE SCALE GENOMIC DNA]</scope>
    <source>
        <strain evidence="1 2">H119_p4</strain>
    </source>
</reference>
<dbReference type="AlphaFoldDB" id="A0A8H7F2N8"/>
<comment type="caution">
    <text evidence="1">The sequence shown here is derived from an EMBL/GenBank/DDBJ whole genome shotgun (WGS) entry which is preliminary data.</text>
</comment>
<name>A0A8H7F2N8_AGABI</name>
<evidence type="ECO:0000313" key="1">
    <source>
        <dbReference type="EMBL" id="KAF7773660.1"/>
    </source>
</evidence>
<proteinExistence type="predicted"/>
<protein>
    <submittedName>
        <fullName evidence="1">Uncharacterized protein</fullName>
    </submittedName>
</protein>
<accession>A0A8H7F2N8</accession>